<evidence type="ECO:0000313" key="4">
    <source>
        <dbReference type="EMBL" id="SUJ08584.1"/>
    </source>
</evidence>
<evidence type="ECO:0000256" key="2">
    <source>
        <dbReference type="HAMAP-Rule" id="MF_01074"/>
    </source>
</evidence>
<sequence>MTQAIYIDCHAGIAGDMFLAALVDLGADPEYITAELQKLPIDTFDLSFTKQVKQGINAQTLTIDFTEAHHHRKAADIYKLITESTLPERVKTRSTQIFTEIAQAEAKIHGMPIEEVHFHEVGAMDSIIDIIGCCLALEDLNIDSIYCSTIPTGHGRIHIAHGIYPVPAPATLEILTGVPLANFDVESELTTPTGAAIVKSLATHFGPMPAIIPTNIAYGAGTKDFDFPNVLRLVQFTASAAQQDTVQVLECQIDDMTGETLGDFLDSVLAKGALDVYYTPISMKKNRPAIALTVICELANKPFFEDYLLLHTTTLGVRSSTVQRRVLERDFDTLSTQYGDITIKIAKLGSKTIKIKPEFSDMRRIAHETGQPLHQLYSEISAEIHQHYGHLN</sequence>
<dbReference type="EC" id="4.99.1.12" evidence="2"/>
<dbReference type="PANTHER" id="PTHR36566:SF1">
    <property type="entry name" value="PYRIDINIUM-3,5-BISTHIOCARBOXYLIC ACID MONONUCLEOTIDE NICKEL INSERTION PROTEIN"/>
    <property type="match status" value="1"/>
</dbReference>
<comment type="function">
    <text evidence="2">Involved in the biosynthesis of a nickel-pincer cofactor ((SCS)Ni(II) pincer complex). Binds Ni(2+), and functions in nickel delivery to pyridinium-3,5-bisthiocarboxylic acid mononucleotide (P2TMN), to form the mature cofactor. Is thus probably required for the activation of nickel-pincer cofactor-dependent enzymes.</text>
</comment>
<dbReference type="RefSeq" id="WP_103388237.1">
    <property type="nucleotide sequence ID" value="NZ_BKAV01000010.1"/>
</dbReference>
<dbReference type="PANTHER" id="PTHR36566">
    <property type="entry name" value="NICKEL INSERTION PROTEIN-RELATED"/>
    <property type="match status" value="1"/>
</dbReference>
<proteinExistence type="inferred from homology"/>
<dbReference type="GO" id="GO:0016151">
    <property type="term" value="F:nickel cation binding"/>
    <property type="evidence" value="ECO:0007669"/>
    <property type="project" value="UniProtKB-UniRule"/>
</dbReference>
<comment type="catalytic activity">
    <reaction evidence="2">
        <text>Ni(II)-pyridinium-3,5-bisthiocarboxylate mononucleotide = pyridinium-3,5-bisthiocarboxylate mononucleotide + Ni(2+)</text>
        <dbReference type="Rhea" id="RHEA:54784"/>
        <dbReference type="ChEBI" id="CHEBI:49786"/>
        <dbReference type="ChEBI" id="CHEBI:137372"/>
        <dbReference type="ChEBI" id="CHEBI:137373"/>
        <dbReference type="EC" id="4.99.1.12"/>
    </reaction>
</comment>
<dbReference type="Proteomes" id="UP000321598">
    <property type="component" value="Unassembled WGS sequence"/>
</dbReference>
<dbReference type="GO" id="GO:0051604">
    <property type="term" value="P:protein maturation"/>
    <property type="evidence" value="ECO:0007669"/>
    <property type="project" value="UniProtKB-UniRule"/>
</dbReference>
<keyword evidence="1 2" id="KW-0533">Nickel</keyword>
<dbReference type="NCBIfam" id="TIGR00299">
    <property type="entry name" value="nickel pincer cofactor biosynthesis protein LarC"/>
    <property type="match status" value="1"/>
</dbReference>
<comment type="similarity">
    <text evidence="2">Belongs to the LarC family.</text>
</comment>
<keyword evidence="2" id="KW-0456">Lyase</keyword>
<evidence type="ECO:0000313" key="3">
    <source>
        <dbReference type="EMBL" id="GEQ00289.1"/>
    </source>
</evidence>
<dbReference type="Proteomes" id="UP000254956">
    <property type="component" value="Unassembled WGS sequence"/>
</dbReference>
<reference evidence="3 6" key="2">
    <citation type="submission" date="2019-07" db="EMBL/GenBank/DDBJ databases">
        <title>Whole genome shotgun sequence of Staphylococcus arlettae NBRC 109765.</title>
        <authorList>
            <person name="Hosoyama A."/>
            <person name="Uohara A."/>
            <person name="Ohji S."/>
            <person name="Ichikawa N."/>
        </authorList>
    </citation>
    <scope>NUCLEOTIDE SEQUENCE [LARGE SCALE GENOMIC DNA]</scope>
    <source>
        <strain evidence="3 6">NBRC 109765</strain>
    </source>
</reference>
<dbReference type="AlphaFoldDB" id="A0A380BWW0"/>
<dbReference type="EMBL" id="UGZE01000001">
    <property type="protein sequence ID" value="SUJ08584.1"/>
    <property type="molecule type" value="Genomic_DNA"/>
</dbReference>
<dbReference type="Gene3D" id="3.10.20.300">
    <property type="entry name" value="mk0293 like domain"/>
    <property type="match status" value="1"/>
</dbReference>
<accession>A0A380BWW0</accession>
<dbReference type="OrthoDB" id="9765625at2"/>
<evidence type="ECO:0000256" key="1">
    <source>
        <dbReference type="ARBA" id="ARBA00022596"/>
    </source>
</evidence>
<dbReference type="Gene3D" id="3.30.70.1380">
    <property type="entry name" value="Transcriptional regulatory protein pf0864 domain like"/>
    <property type="match status" value="1"/>
</dbReference>
<dbReference type="InterPro" id="IPR002822">
    <property type="entry name" value="Ni_insertion"/>
</dbReference>
<reference evidence="4 5" key="1">
    <citation type="submission" date="2018-06" db="EMBL/GenBank/DDBJ databases">
        <authorList>
            <consortium name="Pathogen Informatics"/>
            <person name="Doyle S."/>
        </authorList>
    </citation>
    <scope>NUCLEOTIDE SEQUENCE [LARGE SCALE GENOMIC DNA]</scope>
    <source>
        <strain evidence="4 5">NCTC12413</strain>
    </source>
</reference>
<organism evidence="4 5">
    <name type="scientific">Staphylococcus arlettae</name>
    <dbReference type="NCBI Taxonomy" id="29378"/>
    <lineage>
        <taxon>Bacteria</taxon>
        <taxon>Bacillati</taxon>
        <taxon>Bacillota</taxon>
        <taxon>Bacilli</taxon>
        <taxon>Bacillales</taxon>
        <taxon>Staphylococcaceae</taxon>
        <taxon>Staphylococcus</taxon>
    </lineage>
</organism>
<dbReference type="EMBL" id="BKAV01000010">
    <property type="protein sequence ID" value="GEQ00289.1"/>
    <property type="molecule type" value="Genomic_DNA"/>
</dbReference>
<keyword evidence="6" id="KW-1185">Reference proteome</keyword>
<name>A0A380BWW0_9STAP</name>
<dbReference type="GO" id="GO:0016829">
    <property type="term" value="F:lyase activity"/>
    <property type="evidence" value="ECO:0007669"/>
    <property type="project" value="UniProtKB-UniRule"/>
</dbReference>
<dbReference type="Pfam" id="PF01969">
    <property type="entry name" value="Ni_insertion"/>
    <property type="match status" value="1"/>
</dbReference>
<evidence type="ECO:0000313" key="6">
    <source>
        <dbReference type="Proteomes" id="UP000321598"/>
    </source>
</evidence>
<gene>
    <name evidence="2" type="primary">larC</name>
    <name evidence="4" type="ORF">NCTC12413_00299</name>
    <name evidence="3" type="ORF">SAR03_13260</name>
</gene>
<evidence type="ECO:0000313" key="5">
    <source>
        <dbReference type="Proteomes" id="UP000254956"/>
    </source>
</evidence>
<protein>
    <recommendedName>
        <fullName evidence="2">Pyridinium-3,5-bisthiocarboxylic acid mononucleotide nickel insertion protein</fullName>
        <shortName evidence="2">P2TMN nickel insertion protein</shortName>
        <ecNumber evidence="2">4.99.1.12</ecNumber>
    </recommendedName>
    <alternativeName>
        <fullName evidence="2">Nickel-pincer cofactor biosynthesis protein LarC</fullName>
    </alternativeName>
</protein>
<dbReference type="HAMAP" id="MF_01074">
    <property type="entry name" value="LarC"/>
    <property type="match status" value="1"/>
</dbReference>